<comment type="similarity">
    <text evidence="1">Belongs to the PPP phosphatase family.</text>
</comment>
<dbReference type="AlphaFoldDB" id="A0A7J6YA30"/>
<dbReference type="Pfam" id="PF00149">
    <property type="entry name" value="Metallophos"/>
    <property type="match status" value="1"/>
</dbReference>
<reference evidence="5 6" key="1">
    <citation type="journal article" date="2019" name="Genome Biol. Evol.">
        <title>Nanopore Sequencing Significantly Improves Genome Assembly of the Protozoan Parasite Trypanosoma cruzi.</title>
        <authorList>
            <person name="Diaz-Viraque F."/>
            <person name="Pita S."/>
            <person name="Greif G."/>
            <person name="de Souza R.C.M."/>
            <person name="Iraola G."/>
            <person name="Robello C."/>
        </authorList>
    </citation>
    <scope>NUCLEOTIDE SEQUENCE [LARGE SCALE GENOMIC DNA]</scope>
    <source>
        <strain evidence="5 6">Berenice</strain>
    </source>
</reference>
<proteinExistence type="inferred from homology"/>
<dbReference type="SUPFAM" id="SSF56300">
    <property type="entry name" value="Metallo-dependent phosphatases"/>
    <property type="match status" value="1"/>
</dbReference>
<evidence type="ECO:0000256" key="2">
    <source>
        <dbReference type="SAM" id="MobiDB-lite"/>
    </source>
</evidence>
<dbReference type="VEuPathDB" id="TriTrypDB:ECC02_003424"/>
<dbReference type="InterPro" id="IPR029052">
    <property type="entry name" value="Metallo-depent_PP-like"/>
</dbReference>
<name>A0A7J6YA30_TRYCR</name>
<dbReference type="EC" id="3.1.3.16" evidence="1"/>
<dbReference type="EMBL" id="JABDHM010000019">
    <property type="protein sequence ID" value="KAF5223405.1"/>
    <property type="molecule type" value="Genomic_DNA"/>
</dbReference>
<evidence type="ECO:0000259" key="4">
    <source>
        <dbReference type="PROSITE" id="PS00125"/>
    </source>
</evidence>
<feature type="compositionally biased region" description="Basic and acidic residues" evidence="2">
    <location>
        <begin position="555"/>
        <end position="585"/>
    </location>
</feature>
<dbReference type="PROSITE" id="PS00125">
    <property type="entry name" value="SER_THR_PHOSPHATASE"/>
    <property type="match status" value="1"/>
</dbReference>
<evidence type="ECO:0000256" key="3">
    <source>
        <dbReference type="SAM" id="SignalP"/>
    </source>
</evidence>
<dbReference type="InterPro" id="IPR004843">
    <property type="entry name" value="Calcineurin-like_PHP"/>
</dbReference>
<gene>
    <name evidence="5" type="ORF">ECC02_003424</name>
</gene>
<feature type="chain" id="PRO_5029491601" description="Serine/threonine-protein phosphatase" evidence="3">
    <location>
        <begin position="23"/>
        <end position="829"/>
    </location>
</feature>
<protein>
    <recommendedName>
        <fullName evidence="1">Serine/threonine-protein phosphatase</fullName>
        <ecNumber evidence="1">3.1.3.16</ecNumber>
    </recommendedName>
</protein>
<feature type="domain" description="Serine/threonine specific protein phosphatases" evidence="4">
    <location>
        <begin position="483"/>
        <end position="488"/>
    </location>
</feature>
<evidence type="ECO:0000313" key="5">
    <source>
        <dbReference type="EMBL" id="KAF5223405.1"/>
    </source>
</evidence>
<dbReference type="PANTHER" id="PTHR11668">
    <property type="entry name" value="SERINE/THREONINE PROTEIN PHOSPHATASE"/>
    <property type="match status" value="1"/>
</dbReference>
<dbReference type="SMART" id="SM00156">
    <property type="entry name" value="PP2Ac"/>
    <property type="match status" value="1"/>
</dbReference>
<dbReference type="Proteomes" id="UP000583944">
    <property type="component" value="Unassembled WGS sequence"/>
</dbReference>
<dbReference type="InterPro" id="IPR050341">
    <property type="entry name" value="PP1_catalytic_subunit"/>
</dbReference>
<accession>A0A7J6YA30</accession>
<evidence type="ECO:0000313" key="6">
    <source>
        <dbReference type="Proteomes" id="UP000583944"/>
    </source>
</evidence>
<dbReference type="InterPro" id="IPR006186">
    <property type="entry name" value="Ser/Thr-sp_prot-phosphatase"/>
</dbReference>
<dbReference type="Gene3D" id="3.60.21.10">
    <property type="match status" value="1"/>
</dbReference>
<keyword evidence="1" id="KW-0378">Hydrolase</keyword>
<keyword evidence="3" id="KW-0732">Signal</keyword>
<dbReference type="GO" id="GO:0004722">
    <property type="term" value="F:protein serine/threonine phosphatase activity"/>
    <property type="evidence" value="ECO:0007669"/>
    <property type="project" value="UniProtKB-EC"/>
</dbReference>
<dbReference type="PANTHER" id="PTHR11668:SF496">
    <property type="entry name" value="SERINE_THREONINE-PROTEIN PHOSPHATASE"/>
    <property type="match status" value="1"/>
</dbReference>
<evidence type="ECO:0000256" key="1">
    <source>
        <dbReference type="RuleBase" id="RU004273"/>
    </source>
</evidence>
<dbReference type="VEuPathDB" id="TriTrypDB:BCY84_02213"/>
<dbReference type="PRINTS" id="PR00114">
    <property type="entry name" value="STPHPHTASE"/>
</dbReference>
<dbReference type="GO" id="GO:0005634">
    <property type="term" value="C:nucleus"/>
    <property type="evidence" value="ECO:0007669"/>
    <property type="project" value="TreeGrafter"/>
</dbReference>
<comment type="catalytic activity">
    <reaction evidence="1">
        <text>O-phospho-L-threonyl-[protein] + H2O = L-threonyl-[protein] + phosphate</text>
        <dbReference type="Rhea" id="RHEA:47004"/>
        <dbReference type="Rhea" id="RHEA-COMP:11060"/>
        <dbReference type="Rhea" id="RHEA-COMP:11605"/>
        <dbReference type="ChEBI" id="CHEBI:15377"/>
        <dbReference type="ChEBI" id="CHEBI:30013"/>
        <dbReference type="ChEBI" id="CHEBI:43474"/>
        <dbReference type="ChEBI" id="CHEBI:61977"/>
        <dbReference type="EC" id="3.1.3.16"/>
    </reaction>
</comment>
<feature type="signal peptide" evidence="3">
    <location>
        <begin position="1"/>
        <end position="22"/>
    </location>
</feature>
<organism evidence="5 6">
    <name type="scientific">Trypanosoma cruzi</name>
    <dbReference type="NCBI Taxonomy" id="5693"/>
    <lineage>
        <taxon>Eukaryota</taxon>
        <taxon>Discoba</taxon>
        <taxon>Euglenozoa</taxon>
        <taxon>Kinetoplastea</taxon>
        <taxon>Metakinetoplastina</taxon>
        <taxon>Trypanosomatida</taxon>
        <taxon>Trypanosomatidae</taxon>
        <taxon>Trypanosoma</taxon>
        <taxon>Schizotrypanum</taxon>
    </lineage>
</organism>
<dbReference type="GO" id="GO:0005737">
    <property type="term" value="C:cytoplasm"/>
    <property type="evidence" value="ECO:0007669"/>
    <property type="project" value="TreeGrafter"/>
</dbReference>
<comment type="caution">
    <text evidence="5">The sequence shown here is derived from an EMBL/GenBank/DDBJ whole genome shotgun (WGS) entry which is preliminary data.</text>
</comment>
<dbReference type="CDD" id="cd00144">
    <property type="entry name" value="MPP_PPP_family"/>
    <property type="match status" value="1"/>
</dbReference>
<sequence length="829" mass="92770">MAQACHVSWVLTLSSRPPVASAGVSCWTGGCVPCVMRSSFFFFLLFFWTLCLKSLGQHMWDNRCVVVESGRELRIGLDVSCDIVVQPPQSRAAGAHIVASRHPILARISCTAEEELLLSIPAASIAVYVNNIKVGMHSRPLRLPPGSFVSFIKCCKQTTFRFFTISTYSVAVPTPESTSNVSTPEALEKGLRNKPLLLLPLAPTGGEVEEINSPRSPRVVQIVGSAKENKAELLMASYESQPLEETEKSSCQGLTDPGSSGFTHNMPPYMGKADTYLPPSPHAIVPYVVELLGERAALHTIMDQSSLSASEIGQSSDPKSTKTKLSHHVLDDPYMTCHGYEVLKGVRYMRFETPVRSAAANVLECIEDAYEPEEGIFLKFTESSRKMLLEQFFLLAEHAIMTMSFSPLTIRRRSPIFCCGDIHGSFADLKFIADSVVPFRHWSLMTTPVLFLGDYVDRGLHDVEVVLYLLSWQTLCPENVIILRGNHEDEEINGDVETYGDLSFRKKCWDFFGNKDGEMFWRRVNDVFATLPLMAIVDDTIFACHGGIPLLRFNLDEPAPRGREEQPPQEGQQRREKEGEERDKCPSSPREFTAGNDGVPHEDLLKLLMDGTPSELSELRFRCLMPVDNEEGRTAQFRRLVRELLWNDPVSSSVTCDTPLLRSGEGIFGQASDEHAFRHETFDAHGFRSNMGRGDDRNIIREFTAFALESFMQRWGFTLLIRAHQQKMSGLEMGFSGRILTLFSCCNYLEDMNRAGACIILNQEVRPISWRRSAGRRVAEEKFEPLQRRAGPALWSSGSLPESFCSIKERPMKKPVVPSYVGSSVVSFG</sequence>
<feature type="region of interest" description="Disordered" evidence="2">
    <location>
        <begin position="555"/>
        <end position="599"/>
    </location>
</feature>